<protein>
    <recommendedName>
        <fullName evidence="4">carbamoyl-phosphate synthase (ammonia)</fullName>
        <ecNumber evidence="4">6.3.4.16</ecNumber>
    </recommendedName>
</protein>
<evidence type="ECO:0000259" key="6">
    <source>
        <dbReference type="PROSITE" id="PS50975"/>
    </source>
</evidence>
<dbReference type="SUPFAM" id="SSF56059">
    <property type="entry name" value="Glutathione synthetase ATP-binding domain-like"/>
    <property type="match status" value="1"/>
</dbReference>
<feature type="non-terminal residue" evidence="7">
    <location>
        <position position="189"/>
    </location>
</feature>
<sequence>AQTLDNEDYNAMRTVSIRVAEAIDLVGECNVQFALNPSNREFYVIETNPRMSRSSALASKATGYPLAYVSAKLGLGYKLYEVMNEVSKATSAFFEPSLDYITVKIPRWDLTKFDSSNSGLGTEMKSIGEVMAIGRSFEESMQKAVRMLDIGEPGLVGGKVYNSSMNKEEITAALKSRKPYWFLYAAKAF</sequence>
<keyword evidence="3" id="KW-0067">ATP-binding</keyword>
<gene>
    <name evidence="7" type="ORF">B1B_15476</name>
</gene>
<name>T1ABJ8_9ZZZZ</name>
<evidence type="ECO:0000256" key="5">
    <source>
        <dbReference type="ARBA" id="ARBA00047359"/>
    </source>
</evidence>
<comment type="caution">
    <text evidence="7">The sequence shown here is derived from an EMBL/GenBank/DDBJ whole genome shotgun (WGS) entry which is preliminary data.</text>
</comment>
<dbReference type="InterPro" id="IPR011761">
    <property type="entry name" value="ATP-grasp"/>
</dbReference>
<dbReference type="InterPro" id="IPR005483">
    <property type="entry name" value="CPSase_dom"/>
</dbReference>
<dbReference type="GO" id="GO:0005737">
    <property type="term" value="C:cytoplasm"/>
    <property type="evidence" value="ECO:0007669"/>
    <property type="project" value="TreeGrafter"/>
</dbReference>
<dbReference type="GO" id="GO:0046872">
    <property type="term" value="F:metal ion binding"/>
    <property type="evidence" value="ECO:0007669"/>
    <property type="project" value="InterPro"/>
</dbReference>
<reference evidence="7" key="2">
    <citation type="journal article" date="2014" name="ISME J.">
        <title>Microbial stratification in low pH oxic and suboxic macroscopic growths along an acid mine drainage.</title>
        <authorList>
            <person name="Mendez-Garcia C."/>
            <person name="Mesa V."/>
            <person name="Sprenger R.R."/>
            <person name="Richter M."/>
            <person name="Diez M.S."/>
            <person name="Solano J."/>
            <person name="Bargiela R."/>
            <person name="Golyshina O.V."/>
            <person name="Manteca A."/>
            <person name="Ramos J.L."/>
            <person name="Gallego J.R."/>
            <person name="Llorente I."/>
            <person name="Martins Dos Santos V.A."/>
            <person name="Jensen O.N."/>
            <person name="Pelaez A.I."/>
            <person name="Sanchez J."/>
            <person name="Ferrer M."/>
        </authorList>
    </citation>
    <scope>NUCLEOTIDE SEQUENCE</scope>
</reference>
<evidence type="ECO:0000256" key="1">
    <source>
        <dbReference type="ARBA" id="ARBA00022598"/>
    </source>
</evidence>
<keyword evidence="1" id="KW-0436">Ligase</keyword>
<evidence type="ECO:0000256" key="2">
    <source>
        <dbReference type="ARBA" id="ARBA00022741"/>
    </source>
</evidence>
<keyword evidence="2" id="KW-0547">Nucleotide-binding</keyword>
<dbReference type="PANTHER" id="PTHR11405">
    <property type="entry name" value="CARBAMOYLTRANSFERASE FAMILY MEMBER"/>
    <property type="match status" value="1"/>
</dbReference>
<evidence type="ECO:0000256" key="4">
    <source>
        <dbReference type="ARBA" id="ARBA00044063"/>
    </source>
</evidence>
<dbReference type="PANTHER" id="PTHR11405:SF53">
    <property type="entry name" value="CARBAMOYL-PHOSPHATE SYNTHASE [AMMONIA], MITOCHONDRIAL"/>
    <property type="match status" value="1"/>
</dbReference>
<dbReference type="GO" id="GO:0004088">
    <property type="term" value="F:carbamoyl-phosphate synthase (glutamine-hydrolyzing) activity"/>
    <property type="evidence" value="ECO:0007669"/>
    <property type="project" value="TreeGrafter"/>
</dbReference>
<dbReference type="GO" id="GO:0004087">
    <property type="term" value="F:carbamoyl-phosphate synthase (ammonia) activity"/>
    <property type="evidence" value="ECO:0007669"/>
    <property type="project" value="UniProtKB-EC"/>
</dbReference>
<accession>T1ABJ8</accession>
<dbReference type="PRINTS" id="PR00098">
    <property type="entry name" value="CPSASE"/>
</dbReference>
<dbReference type="EMBL" id="AUZY01010296">
    <property type="protein sequence ID" value="EQD39215.1"/>
    <property type="molecule type" value="Genomic_DNA"/>
</dbReference>
<dbReference type="Pfam" id="PF02786">
    <property type="entry name" value="CPSase_L_D2"/>
    <property type="match status" value="1"/>
</dbReference>
<proteinExistence type="predicted"/>
<dbReference type="GO" id="GO:0005524">
    <property type="term" value="F:ATP binding"/>
    <property type="evidence" value="ECO:0007669"/>
    <property type="project" value="UniProtKB-KW"/>
</dbReference>
<dbReference type="AlphaFoldDB" id="T1ABJ8"/>
<dbReference type="InterPro" id="IPR005479">
    <property type="entry name" value="CPAse_ATP-bd"/>
</dbReference>
<feature type="domain" description="ATP-grasp" evidence="6">
    <location>
        <begin position="4"/>
        <end position="75"/>
    </location>
</feature>
<organism evidence="7">
    <name type="scientific">mine drainage metagenome</name>
    <dbReference type="NCBI Taxonomy" id="410659"/>
    <lineage>
        <taxon>unclassified sequences</taxon>
        <taxon>metagenomes</taxon>
        <taxon>ecological metagenomes</taxon>
    </lineage>
</organism>
<evidence type="ECO:0000313" key="7">
    <source>
        <dbReference type="EMBL" id="EQD39215.1"/>
    </source>
</evidence>
<comment type="catalytic activity">
    <reaction evidence="5">
        <text>hydrogencarbonate + NH4(+) + 2 ATP = carbamoyl phosphate + 2 ADP + phosphate + 2 H(+)</text>
        <dbReference type="Rhea" id="RHEA:18029"/>
        <dbReference type="ChEBI" id="CHEBI:15378"/>
        <dbReference type="ChEBI" id="CHEBI:17544"/>
        <dbReference type="ChEBI" id="CHEBI:28938"/>
        <dbReference type="ChEBI" id="CHEBI:30616"/>
        <dbReference type="ChEBI" id="CHEBI:43474"/>
        <dbReference type="ChEBI" id="CHEBI:58228"/>
        <dbReference type="ChEBI" id="CHEBI:456216"/>
        <dbReference type="EC" id="6.3.4.16"/>
    </reaction>
</comment>
<evidence type="ECO:0000256" key="3">
    <source>
        <dbReference type="ARBA" id="ARBA00022840"/>
    </source>
</evidence>
<dbReference type="PROSITE" id="PS50975">
    <property type="entry name" value="ATP_GRASP"/>
    <property type="match status" value="1"/>
</dbReference>
<dbReference type="GO" id="GO:0006541">
    <property type="term" value="P:glutamine metabolic process"/>
    <property type="evidence" value="ECO:0007669"/>
    <property type="project" value="TreeGrafter"/>
</dbReference>
<feature type="non-terminal residue" evidence="7">
    <location>
        <position position="1"/>
    </location>
</feature>
<dbReference type="EC" id="6.3.4.16" evidence="4"/>
<dbReference type="Gene3D" id="3.30.470.20">
    <property type="entry name" value="ATP-grasp fold, B domain"/>
    <property type="match status" value="1"/>
</dbReference>
<reference evidence="7" key="1">
    <citation type="submission" date="2013-08" db="EMBL/GenBank/DDBJ databases">
        <authorList>
            <person name="Mendez C."/>
            <person name="Richter M."/>
            <person name="Ferrer M."/>
            <person name="Sanchez J."/>
        </authorList>
    </citation>
    <scope>NUCLEOTIDE SEQUENCE</scope>
</reference>